<dbReference type="SUPFAM" id="SSF46785">
    <property type="entry name" value="Winged helix' DNA-binding domain"/>
    <property type="match status" value="1"/>
</dbReference>
<evidence type="ECO:0000259" key="1">
    <source>
        <dbReference type="Pfam" id="PF00126"/>
    </source>
</evidence>
<dbReference type="Proteomes" id="UP000050502">
    <property type="component" value="Unassembled WGS sequence"/>
</dbReference>
<dbReference type="Pfam" id="PF00126">
    <property type="entry name" value="HTH_1"/>
    <property type="match status" value="1"/>
</dbReference>
<dbReference type="AlphaFoldDB" id="A0A0M8K7V2"/>
<dbReference type="InterPro" id="IPR036390">
    <property type="entry name" value="WH_DNA-bd_sf"/>
</dbReference>
<dbReference type="InterPro" id="IPR000847">
    <property type="entry name" value="LysR_HTH_N"/>
</dbReference>
<protein>
    <submittedName>
        <fullName evidence="2">Molybdate transport system regulatory protein</fullName>
    </submittedName>
</protein>
<dbReference type="Proteomes" id="UP000037784">
    <property type="component" value="Unassembled WGS sequence"/>
</dbReference>
<dbReference type="PANTHER" id="PTHR30432">
    <property type="entry name" value="TRANSCRIPTIONAL REGULATOR MODE"/>
    <property type="match status" value="1"/>
</dbReference>
<sequence>MRVRFNVWIEDEKGDAILTLWRIRLLEAVRETGSINAAAQKMGVQFRTAWNKIHEMEEGLGTKLVESQTGGAGGGGTTLTPEAETLVERFHRLTEGLPELLEERFKTLFEHENAR</sequence>
<dbReference type="OrthoDB" id="9805191at2"/>
<evidence type="ECO:0000313" key="4">
    <source>
        <dbReference type="Proteomes" id="UP000037784"/>
    </source>
</evidence>
<dbReference type="STRING" id="872965.SE16_14930"/>
<reference evidence="4" key="3">
    <citation type="submission" date="2015-08" db="EMBL/GenBank/DDBJ databases">
        <title>Draft Genome Sequence of a Heterotrophic Facultative Anaerobic Bacterium Ardenticatena maritima Strain 110S.</title>
        <authorList>
            <person name="Kawaichi S."/>
            <person name="Yoshida T."/>
            <person name="Sako Y."/>
            <person name="Nakamura R."/>
        </authorList>
    </citation>
    <scope>NUCLEOTIDE SEQUENCE [LARGE SCALE GENOMIC DNA]</scope>
    <source>
        <strain evidence="4">110S</strain>
    </source>
</reference>
<evidence type="ECO:0000313" key="3">
    <source>
        <dbReference type="EMBL" id="KPL86555.1"/>
    </source>
</evidence>
<evidence type="ECO:0000313" key="2">
    <source>
        <dbReference type="EMBL" id="GAP63555.1"/>
    </source>
</evidence>
<organism evidence="2 4">
    <name type="scientific">Ardenticatena maritima</name>
    <dbReference type="NCBI Taxonomy" id="872965"/>
    <lineage>
        <taxon>Bacteria</taxon>
        <taxon>Bacillati</taxon>
        <taxon>Chloroflexota</taxon>
        <taxon>Ardenticatenia</taxon>
        <taxon>Ardenticatenales</taxon>
        <taxon>Ardenticatenaceae</taxon>
        <taxon>Ardenticatena</taxon>
    </lineage>
</organism>
<reference evidence="2 4" key="1">
    <citation type="journal article" date="2015" name="Genome Announc.">
        <title>Draft Genome Sequence of a Heterotrophic Facultative Anaerobic Thermophilic Bacterium, Ardenticatena maritima Strain 110ST.</title>
        <authorList>
            <person name="Kawaichi S."/>
            <person name="Yoshida T."/>
            <person name="Sako Y."/>
            <person name="Nakamura R."/>
        </authorList>
    </citation>
    <scope>NUCLEOTIDE SEQUENCE [LARGE SCALE GENOMIC DNA]</scope>
    <source>
        <strain evidence="2 4">110S</strain>
    </source>
</reference>
<dbReference type="InterPro" id="IPR036388">
    <property type="entry name" value="WH-like_DNA-bd_sf"/>
</dbReference>
<dbReference type="RefSeq" id="WP_054493374.1">
    <property type="nucleotide sequence ID" value="NZ_BBZA01000165.1"/>
</dbReference>
<dbReference type="GO" id="GO:0003700">
    <property type="term" value="F:DNA-binding transcription factor activity"/>
    <property type="evidence" value="ECO:0007669"/>
    <property type="project" value="InterPro"/>
</dbReference>
<dbReference type="PANTHER" id="PTHR30432:SF1">
    <property type="entry name" value="DNA-BINDING TRANSCRIPTIONAL DUAL REGULATOR MODE"/>
    <property type="match status" value="1"/>
</dbReference>
<reference evidence="3 5" key="2">
    <citation type="submission" date="2015-07" db="EMBL/GenBank/DDBJ databases">
        <title>Whole genome sequence of Ardenticatena maritima DSM 23922.</title>
        <authorList>
            <person name="Hemp J."/>
            <person name="Ward L.M."/>
            <person name="Pace L.A."/>
            <person name="Fischer W.W."/>
        </authorList>
    </citation>
    <scope>NUCLEOTIDE SEQUENCE [LARGE SCALE GENOMIC DNA]</scope>
    <source>
        <strain evidence="3 5">110S</strain>
    </source>
</reference>
<keyword evidence="4" id="KW-1185">Reference proteome</keyword>
<comment type="caution">
    <text evidence="2">The sequence shown here is derived from an EMBL/GenBank/DDBJ whole genome shotgun (WGS) entry which is preliminary data.</text>
</comment>
<proteinExistence type="predicted"/>
<gene>
    <name evidence="2" type="primary">modE</name>
    <name evidence="2" type="ORF">ARMA_1978</name>
    <name evidence="3" type="ORF">SE16_14930</name>
</gene>
<dbReference type="Gene3D" id="1.10.10.10">
    <property type="entry name" value="Winged helix-like DNA-binding domain superfamily/Winged helix DNA-binding domain"/>
    <property type="match status" value="1"/>
</dbReference>
<name>A0A0M8K7V2_9CHLR</name>
<dbReference type="EMBL" id="BBZA01000165">
    <property type="protein sequence ID" value="GAP63555.1"/>
    <property type="molecule type" value="Genomic_DNA"/>
</dbReference>
<dbReference type="EMBL" id="LGKN01000009">
    <property type="protein sequence ID" value="KPL86555.1"/>
    <property type="molecule type" value="Genomic_DNA"/>
</dbReference>
<dbReference type="InterPro" id="IPR051815">
    <property type="entry name" value="Molybdate_resp_trans_reg"/>
</dbReference>
<evidence type="ECO:0000313" key="5">
    <source>
        <dbReference type="Proteomes" id="UP000050502"/>
    </source>
</evidence>
<accession>A0A0M8K7V2</accession>
<dbReference type="InParanoid" id="A0A0M8K7V2"/>
<feature type="domain" description="HTH lysR-type" evidence="1">
    <location>
        <begin position="22"/>
        <end position="84"/>
    </location>
</feature>